<proteinExistence type="predicted"/>
<dbReference type="WBParaSite" id="MBELARI_LOCUS14114">
    <property type="protein sequence ID" value="MBELARI_LOCUS14114"/>
    <property type="gene ID" value="MBELARI_LOCUS14114"/>
</dbReference>
<protein>
    <submittedName>
        <fullName evidence="2">Uncharacterized protein</fullName>
    </submittedName>
</protein>
<reference evidence="2" key="1">
    <citation type="submission" date="2024-02" db="UniProtKB">
        <authorList>
            <consortium name="WormBaseParasite"/>
        </authorList>
    </citation>
    <scope>IDENTIFICATION</scope>
</reference>
<organism evidence="1 2">
    <name type="scientific">Mesorhabditis belari</name>
    <dbReference type="NCBI Taxonomy" id="2138241"/>
    <lineage>
        <taxon>Eukaryota</taxon>
        <taxon>Metazoa</taxon>
        <taxon>Ecdysozoa</taxon>
        <taxon>Nematoda</taxon>
        <taxon>Chromadorea</taxon>
        <taxon>Rhabditida</taxon>
        <taxon>Rhabditina</taxon>
        <taxon>Rhabditomorpha</taxon>
        <taxon>Rhabditoidea</taxon>
        <taxon>Rhabditidae</taxon>
        <taxon>Mesorhabditinae</taxon>
        <taxon>Mesorhabditis</taxon>
    </lineage>
</organism>
<evidence type="ECO:0000313" key="1">
    <source>
        <dbReference type="Proteomes" id="UP000887575"/>
    </source>
</evidence>
<dbReference type="Proteomes" id="UP000887575">
    <property type="component" value="Unassembled WGS sequence"/>
</dbReference>
<dbReference type="AlphaFoldDB" id="A0AAF3EK06"/>
<keyword evidence="1" id="KW-1185">Reference proteome</keyword>
<name>A0AAF3EK06_9BILA</name>
<evidence type="ECO:0000313" key="2">
    <source>
        <dbReference type="WBParaSite" id="MBELARI_LOCUS14114"/>
    </source>
</evidence>
<sequence>MVRTVVAGFIKRDQELPPVENRFNANLKVQLPPVNKHWTKLQESKVSDDQPTISASPDYSAAEKLMKHELKVFEMVVKGTSIAQSRFKAFLKHEMNLTLKNLIVKYKKQQLPERDLRKFKDLLITDGLRFVRENLRIELTANEIENPVERVIFTEEERNVLKNQAEKPRGLLMGKELDYQVVQQQFAHQQRQDFEKVTNLNSATLEILIENSNSRRTFFLRALVKDGYDQELTNVLNRSLAEEWMMFFEKVPRNDLCFEEMQNFAYKVADRTKAWHLHKQSSNSRLLEEAREGFNFEAMDVTVVKGFIER</sequence>
<accession>A0AAF3EK06</accession>